<name>A0AAW4ITQ5_CLOPF</name>
<dbReference type="RefSeq" id="WP_003477326.1">
    <property type="nucleotide sequence ID" value="NZ_CATNWO010000001.1"/>
</dbReference>
<reference evidence="2" key="1">
    <citation type="submission" date="2020-12" db="EMBL/GenBank/DDBJ databases">
        <title>Comparative genomics of Clostridium perfringens reveals patterns of host-associated phylogenetic clades and virulence factors.</title>
        <authorList>
            <person name="Smith A.H."/>
            <person name="Geier R."/>
        </authorList>
    </citation>
    <scope>NUCLEOTIDE SEQUENCE</scope>
    <source>
        <strain evidence="2">CHD30677R</strain>
    </source>
</reference>
<organism evidence="2 3">
    <name type="scientific">Clostridium perfringens</name>
    <dbReference type="NCBI Taxonomy" id="1502"/>
    <lineage>
        <taxon>Bacteria</taxon>
        <taxon>Bacillati</taxon>
        <taxon>Bacillota</taxon>
        <taxon>Clostridia</taxon>
        <taxon>Eubacteriales</taxon>
        <taxon>Clostridiaceae</taxon>
        <taxon>Clostridium</taxon>
    </lineage>
</organism>
<protein>
    <submittedName>
        <fullName evidence="2">DUF2188 domain-containing protein</fullName>
    </submittedName>
</protein>
<accession>A0AAW4ITQ5</accession>
<dbReference type="EMBL" id="JAENQP010000001">
    <property type="protein sequence ID" value="MBO3357635.1"/>
    <property type="molecule type" value="Genomic_DNA"/>
</dbReference>
<gene>
    <name evidence="2" type="ORF">JJB47_02440</name>
</gene>
<sequence length="72" mass="7965">MANQHVTPLGDKWQVKGAGNSKATRIFDTQAEAIAYARELAIKQQSEVIIHGKNGQIREKNSYGNDPYPPRG</sequence>
<proteinExistence type="predicted"/>
<dbReference type="InterPro" id="IPR018691">
    <property type="entry name" value="DUF2188"/>
</dbReference>
<evidence type="ECO:0000313" key="3">
    <source>
        <dbReference type="Proteomes" id="UP000668068"/>
    </source>
</evidence>
<dbReference type="Pfam" id="PF09954">
    <property type="entry name" value="DUF2188"/>
    <property type="match status" value="1"/>
</dbReference>
<feature type="region of interest" description="Disordered" evidence="1">
    <location>
        <begin position="53"/>
        <end position="72"/>
    </location>
</feature>
<evidence type="ECO:0000313" key="2">
    <source>
        <dbReference type="EMBL" id="MBO3357635.1"/>
    </source>
</evidence>
<dbReference type="AlphaFoldDB" id="A0AAW4ITQ5"/>
<dbReference type="Proteomes" id="UP000668068">
    <property type="component" value="Unassembled WGS sequence"/>
</dbReference>
<evidence type="ECO:0000256" key="1">
    <source>
        <dbReference type="SAM" id="MobiDB-lite"/>
    </source>
</evidence>
<comment type="caution">
    <text evidence="2">The sequence shown here is derived from an EMBL/GenBank/DDBJ whole genome shotgun (WGS) entry which is preliminary data.</text>
</comment>